<accession>A0ABX0DVR2</accession>
<dbReference type="Gene3D" id="2.40.128.150">
    <property type="entry name" value="Cysteine proteinases"/>
    <property type="match status" value="1"/>
</dbReference>
<dbReference type="InterPro" id="IPR038765">
    <property type="entry name" value="Papain-like_cys_pep_sf"/>
</dbReference>
<dbReference type="SUPFAM" id="SSF54001">
    <property type="entry name" value="Cysteine proteinases"/>
    <property type="match status" value="1"/>
</dbReference>
<proteinExistence type="inferred from homology"/>
<dbReference type="PANTHER" id="PTHR11786:SF0">
    <property type="entry name" value="ARYLAMINE N-ACETYLTRANSFERASE 4-RELATED"/>
    <property type="match status" value="1"/>
</dbReference>
<feature type="region of interest" description="Disordered" evidence="3">
    <location>
        <begin position="261"/>
        <end position="307"/>
    </location>
</feature>
<dbReference type="Proteomes" id="UP001518140">
    <property type="component" value="Unassembled WGS sequence"/>
</dbReference>
<evidence type="ECO:0000256" key="3">
    <source>
        <dbReference type="SAM" id="MobiDB-lite"/>
    </source>
</evidence>
<sequence length="307" mass="33898">MTDSIWQGSGVDLDAYLARVGYLADVAPDLATLRGLHAAHVEAIAFENIDAVLGRAVPLDLDSVQEKIVRRGRGGLCLEQVVLIAAVLDRIGFTFSALAARSRIRTGNKTGPAVHVALCVELDDKRWLFDVSFGGYGLHEPIRLAEGSLLDGDWSFDMVREPHGEHVLRFLRAEGAAELYGFTTDARYPADFEVLNHYCLTHPRSPFNHRIILQRTQSTVRHVLIGNTLTEMRPGEPATHRELDEGEALSAPEKIFGITLEPGDVQSLKGHGRHGAGRSELTWTERPPGPSIGNRRDRKDQYGRDAQ</sequence>
<dbReference type="Gene3D" id="3.30.2140.10">
    <property type="entry name" value="Arylamine N-acetyltransferase"/>
    <property type="match status" value="1"/>
</dbReference>
<comment type="caution">
    <text evidence="4">The sequence shown here is derived from an EMBL/GenBank/DDBJ whole genome shotgun (WGS) entry which is preliminary data.</text>
</comment>
<dbReference type="PANTHER" id="PTHR11786">
    <property type="entry name" value="N-HYDROXYARYLAMINE O-ACETYLTRANSFERASE"/>
    <property type="match status" value="1"/>
</dbReference>
<evidence type="ECO:0000256" key="1">
    <source>
        <dbReference type="ARBA" id="ARBA00006547"/>
    </source>
</evidence>
<protein>
    <submittedName>
        <fullName evidence="4">Arylamine N-acetyltransferase</fullName>
    </submittedName>
</protein>
<evidence type="ECO:0000256" key="2">
    <source>
        <dbReference type="RuleBase" id="RU003452"/>
    </source>
</evidence>
<dbReference type="EMBL" id="JAAKZX010000035">
    <property type="protein sequence ID" value="NGO43231.1"/>
    <property type="molecule type" value="Genomic_DNA"/>
</dbReference>
<organism evidence="4 5">
    <name type="scientific">Streptomyces ureilyticus</name>
    <dbReference type="NCBI Taxonomy" id="1775131"/>
    <lineage>
        <taxon>Bacteria</taxon>
        <taxon>Bacillati</taxon>
        <taxon>Actinomycetota</taxon>
        <taxon>Actinomycetes</taxon>
        <taxon>Kitasatosporales</taxon>
        <taxon>Streptomycetaceae</taxon>
        <taxon>Streptomyces</taxon>
    </lineage>
</organism>
<keyword evidence="5" id="KW-1185">Reference proteome</keyword>
<dbReference type="RefSeq" id="WP_165339846.1">
    <property type="nucleotide sequence ID" value="NZ_JAAKZX010000035.1"/>
</dbReference>
<gene>
    <name evidence="4" type="ORF">G6048_14010</name>
</gene>
<comment type="similarity">
    <text evidence="1 2">Belongs to the arylamine N-acetyltransferase family.</text>
</comment>
<evidence type="ECO:0000313" key="4">
    <source>
        <dbReference type="EMBL" id="NGO43231.1"/>
    </source>
</evidence>
<reference evidence="4 5" key="1">
    <citation type="submission" date="2020-02" db="EMBL/GenBank/DDBJ databases">
        <title>Whole-genome analyses of novel actinobacteria.</title>
        <authorList>
            <person name="Sahin N."/>
            <person name="Tokatli A."/>
        </authorList>
    </citation>
    <scope>NUCLEOTIDE SEQUENCE [LARGE SCALE GENOMIC DNA]</scope>
    <source>
        <strain evidence="4 5">YC419</strain>
    </source>
</reference>
<evidence type="ECO:0000313" key="5">
    <source>
        <dbReference type="Proteomes" id="UP001518140"/>
    </source>
</evidence>
<dbReference type="Pfam" id="PF00797">
    <property type="entry name" value="Acetyltransf_2"/>
    <property type="match status" value="1"/>
</dbReference>
<dbReference type="InterPro" id="IPR001447">
    <property type="entry name" value="Arylamine_N-AcTrfase"/>
</dbReference>
<feature type="compositionally biased region" description="Basic and acidic residues" evidence="3">
    <location>
        <begin position="294"/>
        <end position="307"/>
    </location>
</feature>
<dbReference type="PRINTS" id="PR01543">
    <property type="entry name" value="ANATRNSFRASE"/>
</dbReference>
<name>A0ABX0DVR2_9ACTN</name>